<dbReference type="Gene3D" id="2.40.500.10">
    <property type="entry name" value="Upper collar protein gp10 (connector protein)"/>
    <property type="match status" value="1"/>
</dbReference>
<reference evidence="2" key="1">
    <citation type="journal article" date="2021" name="Proc. Natl. Acad. Sci. U.S.A.">
        <title>A Catalog of Tens of Thousands of Viruses from Human Metagenomes Reveals Hidden Associations with Chronic Diseases.</title>
        <authorList>
            <person name="Tisza M.J."/>
            <person name="Buck C.B."/>
        </authorList>
    </citation>
    <scope>NUCLEOTIDE SEQUENCE</scope>
    <source>
        <strain evidence="2">CtpVv1</strain>
    </source>
</reference>
<dbReference type="Pfam" id="PF05352">
    <property type="entry name" value="Phage_connector"/>
    <property type="match status" value="1"/>
</dbReference>
<dbReference type="Gene3D" id="3.30.1350.20">
    <property type="entry name" value="Bacteriophage PHI-29 conector. Domain 3"/>
    <property type="match status" value="1"/>
</dbReference>
<dbReference type="InterPro" id="IPR008016">
    <property type="entry name" value="Gp10"/>
</dbReference>
<evidence type="ECO:0000313" key="2">
    <source>
        <dbReference type="EMBL" id="DAF57640.1"/>
    </source>
</evidence>
<accession>A0A8S5T3F2</accession>
<proteinExistence type="predicted"/>
<evidence type="ECO:0000256" key="1">
    <source>
        <dbReference type="SAM" id="MobiDB-lite"/>
    </source>
</evidence>
<feature type="region of interest" description="Disordered" evidence="1">
    <location>
        <begin position="259"/>
        <end position="283"/>
    </location>
</feature>
<sequence length="283" mass="31699">MFEWKGLPETVSERYLEDCLFYFGSAVFFYDDALGWLALQGAREGVNVYGDPTKIRPISAVKTFDAYDLDDCVLIKNTWDMFPTIVTTSRYAESLWDIDVSRNVNIKAQKTPVLITTDDKQLVTMQNVYKKYNGNDPVIFANKNTLDPNSVRVLRTDAPFVAAQLQDMKLSIYNEYLTMLGIAKANQDKKERFVTQEVEQYEREANSMANILLTPRKEAAKLMSELSGYDITVDLRADVDTAYPFYATSVSESSAVQTISSGTVRKGTASGSGSPRNPDATNS</sequence>
<dbReference type="EMBL" id="BK032736">
    <property type="protein sequence ID" value="DAF57640.1"/>
    <property type="molecule type" value="Genomic_DNA"/>
</dbReference>
<dbReference type="Gene3D" id="1.10.246.30">
    <property type="match status" value="1"/>
</dbReference>
<dbReference type="SUPFAM" id="SSF56826">
    <property type="entry name" value="Upper collar protein gp10 (connector protein)"/>
    <property type="match status" value="1"/>
</dbReference>
<dbReference type="InterPro" id="IPR036199">
    <property type="entry name" value="Gp10_sf"/>
</dbReference>
<organism evidence="2">
    <name type="scientific">Podoviridae sp. ctpVv1</name>
    <dbReference type="NCBI Taxonomy" id="2827748"/>
    <lineage>
        <taxon>Viruses</taxon>
        <taxon>Duplodnaviria</taxon>
        <taxon>Heunggongvirae</taxon>
        <taxon>Uroviricota</taxon>
        <taxon>Caudoviricetes</taxon>
    </lineage>
</organism>
<protein>
    <submittedName>
        <fullName evidence="2">Upper collar protein</fullName>
    </submittedName>
</protein>
<name>A0A8S5T3F2_9CAUD</name>